<organism evidence="4 5">
    <name type="scientific">Streptomyces spongiae</name>
    <dbReference type="NCBI Taxonomy" id="565072"/>
    <lineage>
        <taxon>Bacteria</taxon>
        <taxon>Bacillati</taxon>
        <taxon>Actinomycetota</taxon>
        <taxon>Actinomycetes</taxon>
        <taxon>Kitasatosporales</taxon>
        <taxon>Streptomycetaceae</taxon>
        <taxon>Streptomyces</taxon>
    </lineage>
</organism>
<dbReference type="Pfam" id="PF00589">
    <property type="entry name" value="Phage_integrase"/>
    <property type="match status" value="1"/>
</dbReference>
<comment type="caution">
    <text evidence="4">The sequence shown here is derived from an EMBL/GenBank/DDBJ whole genome shotgun (WGS) entry which is preliminary data.</text>
</comment>
<dbReference type="PROSITE" id="PS51898">
    <property type="entry name" value="TYR_RECOMBINASE"/>
    <property type="match status" value="1"/>
</dbReference>
<dbReference type="GO" id="GO:0003677">
    <property type="term" value="F:DNA binding"/>
    <property type="evidence" value="ECO:0007669"/>
    <property type="project" value="InterPro"/>
</dbReference>
<feature type="domain" description="Tyr recombinase" evidence="3">
    <location>
        <begin position="20"/>
        <end position="246"/>
    </location>
</feature>
<evidence type="ECO:0000313" key="5">
    <source>
        <dbReference type="Proteomes" id="UP000400924"/>
    </source>
</evidence>
<reference evidence="4 5" key="1">
    <citation type="submission" date="2019-07" db="EMBL/GenBank/DDBJ databases">
        <title>New species of Amycolatopsis and Streptomyces.</title>
        <authorList>
            <person name="Duangmal K."/>
            <person name="Teo W.F.A."/>
            <person name="Lipun K."/>
        </authorList>
    </citation>
    <scope>NUCLEOTIDE SEQUENCE [LARGE SCALE GENOMIC DNA]</scope>
    <source>
        <strain evidence="4 5">NBRC 106415</strain>
    </source>
</reference>
<name>A0A5N8XLQ5_9ACTN</name>
<accession>A0A5N8XLQ5</accession>
<dbReference type="OrthoDB" id="3522542at2"/>
<dbReference type="CDD" id="cd00397">
    <property type="entry name" value="DNA_BRE_C"/>
    <property type="match status" value="1"/>
</dbReference>
<proteinExistence type="predicted"/>
<dbReference type="AlphaFoldDB" id="A0A5N8XLQ5"/>
<sequence length="383" mass="42649">MLAAARHAAPGETFTAAEQTLVRVAPRRSAAAKVLAEDPVTGHRRDLGREEDHAFWAFAIVEVLRATGIRVEELTELSHHSLIQYRLSTTGELIPLLQIVPSKTDTERLLVVSPELAEVRSTIIRRVRDNNGRVPLVPAYDHYERTWLPPAPLLFQRHCGYENRAISSGAVRKMLTTALAHTGLTDSVTGGPLLFTPHDFRRLFITDAVLGGLPPHIAQVIAGHQDINVTLGYKAVYPDEAVQAHLAFLARRRAMRPTDEYGVPTDEEWTEFLGHFERRKVSIGTCGRSFSTPCIHEHACVRCPMLWPDPAQRDRLVEIRDNLHARIPEAEREGWLGEVEGLRVSLAGAEDKLAQLDRRSSNRTVVDLGTPTPRKAAVAQTDQ</sequence>
<feature type="region of interest" description="Disordered" evidence="2">
    <location>
        <begin position="360"/>
        <end position="383"/>
    </location>
</feature>
<dbReference type="EMBL" id="VJZC01000201">
    <property type="protein sequence ID" value="MPY60317.1"/>
    <property type="molecule type" value="Genomic_DNA"/>
</dbReference>
<evidence type="ECO:0000256" key="1">
    <source>
        <dbReference type="ARBA" id="ARBA00023172"/>
    </source>
</evidence>
<dbReference type="SUPFAM" id="SSF56349">
    <property type="entry name" value="DNA breaking-rejoining enzymes"/>
    <property type="match status" value="1"/>
</dbReference>
<dbReference type="RefSeq" id="WP_152773801.1">
    <property type="nucleotide sequence ID" value="NZ_VJZC01000201.1"/>
</dbReference>
<dbReference type="InterPro" id="IPR002104">
    <property type="entry name" value="Integrase_catalytic"/>
</dbReference>
<dbReference type="GO" id="GO:0015074">
    <property type="term" value="P:DNA integration"/>
    <property type="evidence" value="ECO:0007669"/>
    <property type="project" value="InterPro"/>
</dbReference>
<dbReference type="Gene3D" id="1.10.443.10">
    <property type="entry name" value="Intergrase catalytic core"/>
    <property type="match status" value="1"/>
</dbReference>
<keyword evidence="5" id="KW-1185">Reference proteome</keyword>
<dbReference type="GO" id="GO:0006310">
    <property type="term" value="P:DNA recombination"/>
    <property type="evidence" value="ECO:0007669"/>
    <property type="project" value="UniProtKB-KW"/>
</dbReference>
<evidence type="ECO:0000313" key="4">
    <source>
        <dbReference type="EMBL" id="MPY60317.1"/>
    </source>
</evidence>
<protein>
    <submittedName>
        <fullName evidence="4">Site-specific integrase</fullName>
    </submittedName>
</protein>
<gene>
    <name evidence="4" type="ORF">FNH08_25005</name>
</gene>
<evidence type="ECO:0000259" key="3">
    <source>
        <dbReference type="PROSITE" id="PS51898"/>
    </source>
</evidence>
<dbReference type="InterPro" id="IPR011010">
    <property type="entry name" value="DNA_brk_join_enz"/>
</dbReference>
<keyword evidence="1" id="KW-0233">DNA recombination</keyword>
<dbReference type="Proteomes" id="UP000400924">
    <property type="component" value="Unassembled WGS sequence"/>
</dbReference>
<evidence type="ECO:0000256" key="2">
    <source>
        <dbReference type="SAM" id="MobiDB-lite"/>
    </source>
</evidence>
<dbReference type="InterPro" id="IPR013762">
    <property type="entry name" value="Integrase-like_cat_sf"/>
</dbReference>